<dbReference type="WBParaSite" id="TMUE_1000002926.1">
    <property type="protein sequence ID" value="TMUE_1000002926.1"/>
    <property type="gene ID" value="WBGene00294516"/>
</dbReference>
<evidence type="ECO:0000313" key="1">
    <source>
        <dbReference type="Proteomes" id="UP000046395"/>
    </source>
</evidence>
<name>A0A5S6Q6L0_TRIMR</name>
<evidence type="ECO:0000313" key="2">
    <source>
        <dbReference type="WBParaSite" id="TMUE_1000002926.1"/>
    </source>
</evidence>
<keyword evidence="1" id="KW-1185">Reference proteome</keyword>
<sequence length="589" mass="67491">MSFLEKKKCRRYSVEYLAFGFLPAPRDHLLPMRLLCMCSFSNESMKPCKLKKHLINAHTENKDKPLEYFLSLRDSFKKRGTLPQIIGQCSQELDKGTVASYKISKLIAQTGNAHNVGESLILPSVSIIMSDVMNLSAKDTVQAIPLSNSTVWRRLEKMAHDAVGQLVSLLQSKKFSLQIDETTLQDNDALLMAYVRLWNANTLMEEMFFARRIRSDTKGLTMFEEIRNYFNEKNIPFQNLIACATDGAASVIGRYRGFTGHLKAVLLSVFTIHCVIHREHLGVKEAGSHLNPSLSVVVQVVNYIKSQALQNRLFHQLCEENNEDFDTLLLHTEVRWLSRGNCLQHFGALSKTIVAFMSDKECGDKLIEAKADVFYLADIFEKFNFLNRTLQGRDNNFMDSKMAVVSFLKNLEVYWHNIGRREFLEFSNLKTIAEEVKDDDLLVYVNHLKQIQKDMEERFHDLLNLHIPDWIADPFEVSALEVETEIQESLINPQNDTSAGRQFNHSGKEFWVKNDLPNKFPTLWEKVQTFFIAFPSTYLVECGFSKVVALTKSRNRMDVAARANLRLSLSNMEPDIVKLAKKCQPQGSH</sequence>
<dbReference type="PANTHER" id="PTHR45913">
    <property type="entry name" value="EPM2A-INTERACTING PROTEIN 1"/>
    <property type="match status" value="1"/>
</dbReference>
<dbReference type="Proteomes" id="UP000046395">
    <property type="component" value="Unassembled WGS sequence"/>
</dbReference>
<dbReference type="InterPro" id="IPR012337">
    <property type="entry name" value="RNaseH-like_sf"/>
</dbReference>
<proteinExistence type="predicted"/>
<dbReference type="AlphaFoldDB" id="A0A5S6Q6L0"/>
<dbReference type="SUPFAM" id="SSF53098">
    <property type="entry name" value="Ribonuclease H-like"/>
    <property type="match status" value="1"/>
</dbReference>
<accession>A0A5S6Q6L0</accession>
<organism evidence="1 2">
    <name type="scientific">Trichuris muris</name>
    <name type="common">Mouse whipworm</name>
    <dbReference type="NCBI Taxonomy" id="70415"/>
    <lineage>
        <taxon>Eukaryota</taxon>
        <taxon>Metazoa</taxon>
        <taxon>Ecdysozoa</taxon>
        <taxon>Nematoda</taxon>
        <taxon>Enoplea</taxon>
        <taxon>Dorylaimia</taxon>
        <taxon>Trichinellida</taxon>
        <taxon>Trichuridae</taxon>
        <taxon>Trichuris</taxon>
    </lineage>
</organism>
<protein>
    <submittedName>
        <fullName evidence="2">HAT C-terminal dimerisation domain-containing protein</fullName>
    </submittedName>
</protein>
<dbReference type="STRING" id="70415.A0A5S6Q6L0"/>
<reference evidence="2" key="1">
    <citation type="submission" date="2019-12" db="UniProtKB">
        <authorList>
            <consortium name="WormBaseParasite"/>
        </authorList>
    </citation>
    <scope>IDENTIFICATION</scope>
</reference>
<dbReference type="PANTHER" id="PTHR45913:SF22">
    <property type="entry name" value="SCAN BOX DOMAIN-CONTAINING PROTEIN"/>
    <property type="match status" value="1"/>
</dbReference>